<dbReference type="GO" id="GO:0030983">
    <property type="term" value="F:mismatched DNA binding"/>
    <property type="evidence" value="ECO:0007669"/>
    <property type="project" value="InterPro"/>
</dbReference>
<protein>
    <recommendedName>
        <fullName evidence="6">DNA mismatch repair proteins mutS family domain-containing protein</fullName>
    </recommendedName>
</protein>
<sequence length="1428" mass="147811">MAAIEKPELSGLLGSLDWEHPLGLAKLRAKSRIQCYGEFLSAKKKHSTAVVLVRIGDFYEAVGFDALVLCQHCGLNPMTPLSGVAKAGFPKAPSTLRQQLNRLIGAGFVVAIVEEVGDLARGSGRAGGGFSALPTKVRQLMPLVSASSPYYLFGDVEDEAVAVDDTPLPRPITGVSVPSGDGYRLFRYCAARNRLDVTALLGAEALAAQLHATGLAQPLYLHTSVAERERQQAAAGGRRASLARELASQLGVTVAEFKSAPPPAGVRAAAAAAAAAVAAARSGGGGGVAGSSEAWEGVAGPDVGGFVATLCRQLGLDRTTSDCMKLSVGGSALPADDGGVAPAPLPPSLSTVTQLGLGGARGVPSLLAAALGDGVPAAVRDWFRLLLLLPPPPTAAEDIRVVCGHLAAPGPGAPALPVMVTSIAGPRIIALLQTGVAGHNTLREMHVMLTRVVDLLVLPGPAMAEMHCALLGVLRWSLDARGGTAWAEVPPQELANKCRAAAEAIAAVVPQAAELAALGGMAEAAGGSPTGSRDEDEGEGEAAEVAPARPVVLGAGGLPQLQLPAALQPFLPPPGAPGARLAADALWEVGRLVGRLERYRLAVRPQCMRVQASQVESRRAALVSELLVLAAAMEKARVAAEVRLAPHDDAVWVRLVGAGGKRLTGAAERNAQEQVRTAGGLELVRPLNRKGRPEADRWTSRAVQAATLAYVEAVEAADKESRRLLRDLCRDLHSGPGGHLVALLAANELAVAFAALAAHVVRAKQAGWNWPDMPRAHTLAPPGSPAAGCCPGRRVDLRLPGLWPYWMDPREAVRNDVRCEAGRLALLTGPNMAGKSTVLRSVAAAALLSVCGLAVPAGHGHGYPPNPTSASASSGSGLRLALSATWLRALSLRNFSGDSPMEGKSAFAVEMEDTANTLAVSRRERSSSLVLLDELGKGTEVVAGSALAAAVVEDLVAAGAAGVFATHLHDLVYLLRPLEQQRRLQFWAMEVRPEPCAGGAGGAGGAGVEVLRPTRRVVEGQVCLRSLALQVAADCGLQREVLAAAAAHEVVLGGMMTAARAAAYSAQHHPQQLQPLQPTHGASAGAAVGAAGEAAVGAAAAQSCWPPVRRVGEPGTPVEAALQEEAAEWAEAPLVVRHSGSSSAASSSQGQQGQGQQEQEEPSAPAWPAAEETWPATEAGAAGAAAAVGAAAEAAPAAVPAGPEAGTTGRGAVSPQEADSVLLLVGRDLRHLVREAVAAARVASGGEALEAEIGHIHWVDADLVPAPGHSGQSAVYVLRQWDGQLYVGESDDVRVRVKEHRSRETRERKAANKSLTVPGSRGARVHTSLRAVYCLVPSEAGGSSAAKDIEAALIRRVAAAGWALSSDHDRARSLRHNPSLPRQRKKEQAPEQEREEAPEQEREEEREEGPAPRRRTRKAQGPSKRKAE</sequence>
<dbReference type="Gene3D" id="3.40.1170.10">
    <property type="entry name" value="DNA repair protein MutS, domain I"/>
    <property type="match status" value="1"/>
</dbReference>
<dbReference type="PROSITE" id="PS00486">
    <property type="entry name" value="DNA_MISMATCH_REPAIR_2"/>
    <property type="match status" value="1"/>
</dbReference>
<feature type="region of interest" description="Disordered" evidence="5">
    <location>
        <begin position="1300"/>
        <end position="1321"/>
    </location>
</feature>
<evidence type="ECO:0000256" key="2">
    <source>
        <dbReference type="ARBA" id="ARBA00022763"/>
    </source>
</evidence>
<dbReference type="PANTHER" id="PTHR48448:SF1">
    <property type="entry name" value="MUTL PROTEIN ISOFORM 1"/>
    <property type="match status" value="1"/>
</dbReference>
<evidence type="ECO:0000256" key="1">
    <source>
        <dbReference type="ARBA" id="ARBA00022741"/>
    </source>
</evidence>
<dbReference type="EMBL" id="CM008967">
    <property type="protein sequence ID" value="PNW81542.1"/>
    <property type="molecule type" value="Genomic_DNA"/>
</dbReference>
<dbReference type="InParanoid" id="A0A2K3DLY5"/>
<evidence type="ECO:0000256" key="4">
    <source>
        <dbReference type="ARBA" id="ARBA00023125"/>
    </source>
</evidence>
<dbReference type="RefSeq" id="XP_042923307.1">
    <property type="nucleotide sequence ID" value="XM_043062601.1"/>
</dbReference>
<dbReference type="Gramene" id="PNW81542">
    <property type="protein sequence ID" value="PNW81542"/>
    <property type="gene ID" value="CHLRE_06g250850v5"/>
</dbReference>
<dbReference type="Gene3D" id="3.40.50.300">
    <property type="entry name" value="P-loop containing nucleotide triphosphate hydrolases"/>
    <property type="match status" value="1"/>
</dbReference>
<evidence type="ECO:0000313" key="7">
    <source>
        <dbReference type="EMBL" id="PNW81542.1"/>
    </source>
</evidence>
<dbReference type="InterPro" id="IPR007695">
    <property type="entry name" value="DNA_mismatch_repair_MutS-lik_N"/>
</dbReference>
<dbReference type="GO" id="GO:0005634">
    <property type="term" value="C:nucleus"/>
    <property type="evidence" value="ECO:0000318"/>
    <property type="project" value="GO_Central"/>
</dbReference>
<dbReference type="Pfam" id="PF00488">
    <property type="entry name" value="MutS_V"/>
    <property type="match status" value="1"/>
</dbReference>
<dbReference type="InterPro" id="IPR053276">
    <property type="entry name" value="MtDNA_mismatch_repair_MutS"/>
</dbReference>
<dbReference type="InterPro" id="IPR027417">
    <property type="entry name" value="P-loop_NTPase"/>
</dbReference>
<dbReference type="GO" id="GO:0005739">
    <property type="term" value="C:mitochondrion"/>
    <property type="evidence" value="ECO:0000318"/>
    <property type="project" value="GO_Central"/>
</dbReference>
<feature type="compositionally biased region" description="Basic and acidic residues" evidence="5">
    <location>
        <begin position="1300"/>
        <end position="1310"/>
    </location>
</feature>
<feature type="region of interest" description="Disordered" evidence="5">
    <location>
        <begin position="1136"/>
        <end position="1168"/>
    </location>
</feature>
<accession>A0A2K3DLY5</accession>
<name>A0A2K3DLY5_CHLRE</name>
<evidence type="ECO:0000256" key="3">
    <source>
        <dbReference type="ARBA" id="ARBA00022840"/>
    </source>
</evidence>
<keyword evidence="8" id="KW-1185">Reference proteome</keyword>
<keyword evidence="1" id="KW-0547">Nucleotide-binding</keyword>
<dbReference type="GO" id="GO:0043504">
    <property type="term" value="P:mitochondrial DNA repair"/>
    <property type="evidence" value="ECO:0000318"/>
    <property type="project" value="GO_Central"/>
</dbReference>
<dbReference type="GO" id="GO:0006298">
    <property type="term" value="P:mismatch repair"/>
    <property type="evidence" value="ECO:0007669"/>
    <property type="project" value="InterPro"/>
</dbReference>
<feature type="compositionally biased region" description="Basic and acidic residues" evidence="5">
    <location>
        <begin position="1386"/>
        <end position="1400"/>
    </location>
</feature>
<keyword evidence="2" id="KW-0227">DNA damage</keyword>
<dbReference type="ExpressionAtlas" id="A0A2K3DLY5">
    <property type="expression patterns" value="baseline"/>
</dbReference>
<evidence type="ECO:0000256" key="5">
    <source>
        <dbReference type="SAM" id="MobiDB-lite"/>
    </source>
</evidence>
<dbReference type="KEGG" id="cre:CHLRE_06g250850v5"/>
<organism evidence="7 8">
    <name type="scientific">Chlamydomonas reinhardtii</name>
    <name type="common">Chlamydomonas smithii</name>
    <dbReference type="NCBI Taxonomy" id="3055"/>
    <lineage>
        <taxon>Eukaryota</taxon>
        <taxon>Viridiplantae</taxon>
        <taxon>Chlorophyta</taxon>
        <taxon>core chlorophytes</taxon>
        <taxon>Chlorophyceae</taxon>
        <taxon>CS clade</taxon>
        <taxon>Chlamydomonadales</taxon>
        <taxon>Chlamydomonadaceae</taxon>
        <taxon>Chlamydomonas</taxon>
    </lineage>
</organism>
<dbReference type="OrthoDB" id="10252754at2759"/>
<evidence type="ECO:0000313" key="8">
    <source>
        <dbReference type="Proteomes" id="UP000006906"/>
    </source>
</evidence>
<evidence type="ECO:0000259" key="6">
    <source>
        <dbReference type="PROSITE" id="PS00486"/>
    </source>
</evidence>
<dbReference type="SMART" id="SM00534">
    <property type="entry name" value="MUTSac"/>
    <property type="match status" value="1"/>
</dbReference>
<dbReference type="STRING" id="3055.A0A2K3DLY5"/>
<proteinExistence type="predicted"/>
<gene>
    <name evidence="7" type="ORF">CHLRE_06g250850v5</name>
</gene>
<dbReference type="PANTHER" id="PTHR48448">
    <property type="entry name" value="MUTL PROTEIN ISOFORM 1"/>
    <property type="match status" value="1"/>
</dbReference>
<dbReference type="InterPro" id="IPR016151">
    <property type="entry name" value="DNA_mismatch_repair_MutS_N"/>
</dbReference>
<dbReference type="SUPFAM" id="SSF52540">
    <property type="entry name" value="P-loop containing nucleoside triphosphate hydrolases"/>
    <property type="match status" value="1"/>
</dbReference>
<feature type="compositionally biased region" description="Basic residues" evidence="5">
    <location>
        <begin position="1412"/>
        <end position="1428"/>
    </location>
</feature>
<dbReference type="Proteomes" id="UP000006906">
    <property type="component" value="Chromosome 6"/>
</dbReference>
<keyword evidence="3" id="KW-0067">ATP-binding</keyword>
<feature type="region of interest" description="Disordered" evidence="5">
    <location>
        <begin position="1365"/>
        <end position="1428"/>
    </location>
</feature>
<reference evidence="7 8" key="1">
    <citation type="journal article" date="2007" name="Science">
        <title>The Chlamydomonas genome reveals the evolution of key animal and plant functions.</title>
        <authorList>
            <person name="Merchant S.S."/>
            <person name="Prochnik S.E."/>
            <person name="Vallon O."/>
            <person name="Harris E.H."/>
            <person name="Karpowicz S.J."/>
            <person name="Witman G.B."/>
            <person name="Terry A."/>
            <person name="Salamov A."/>
            <person name="Fritz-Laylin L.K."/>
            <person name="Marechal-Drouard L."/>
            <person name="Marshall W.F."/>
            <person name="Qu L.H."/>
            <person name="Nelson D.R."/>
            <person name="Sanderfoot A.A."/>
            <person name="Spalding M.H."/>
            <person name="Kapitonov V.V."/>
            <person name="Ren Q."/>
            <person name="Ferris P."/>
            <person name="Lindquist E."/>
            <person name="Shapiro H."/>
            <person name="Lucas S.M."/>
            <person name="Grimwood J."/>
            <person name="Schmutz J."/>
            <person name="Cardol P."/>
            <person name="Cerutti H."/>
            <person name="Chanfreau G."/>
            <person name="Chen C.L."/>
            <person name="Cognat V."/>
            <person name="Croft M.T."/>
            <person name="Dent R."/>
            <person name="Dutcher S."/>
            <person name="Fernandez E."/>
            <person name="Fukuzawa H."/>
            <person name="Gonzalez-Ballester D."/>
            <person name="Gonzalez-Halphen D."/>
            <person name="Hallmann A."/>
            <person name="Hanikenne M."/>
            <person name="Hippler M."/>
            <person name="Inwood W."/>
            <person name="Jabbari K."/>
            <person name="Kalanon M."/>
            <person name="Kuras R."/>
            <person name="Lefebvre P.A."/>
            <person name="Lemaire S.D."/>
            <person name="Lobanov A.V."/>
            <person name="Lohr M."/>
            <person name="Manuell A."/>
            <person name="Meier I."/>
            <person name="Mets L."/>
            <person name="Mittag M."/>
            <person name="Mittelmeier T."/>
            <person name="Moroney J.V."/>
            <person name="Moseley J."/>
            <person name="Napoli C."/>
            <person name="Nedelcu A.M."/>
            <person name="Niyogi K."/>
            <person name="Novoselov S.V."/>
            <person name="Paulsen I.T."/>
            <person name="Pazour G."/>
            <person name="Purton S."/>
            <person name="Ral J.P."/>
            <person name="Riano-Pachon D.M."/>
            <person name="Riekhof W."/>
            <person name="Rymarquis L."/>
            <person name="Schroda M."/>
            <person name="Stern D."/>
            <person name="Umen J."/>
            <person name="Willows R."/>
            <person name="Wilson N."/>
            <person name="Zimmer S.L."/>
            <person name="Allmer J."/>
            <person name="Balk J."/>
            <person name="Bisova K."/>
            <person name="Chen C.J."/>
            <person name="Elias M."/>
            <person name="Gendler K."/>
            <person name="Hauser C."/>
            <person name="Lamb M.R."/>
            <person name="Ledford H."/>
            <person name="Long J.C."/>
            <person name="Minagawa J."/>
            <person name="Page M.D."/>
            <person name="Pan J."/>
            <person name="Pootakham W."/>
            <person name="Roje S."/>
            <person name="Rose A."/>
            <person name="Stahlberg E."/>
            <person name="Terauchi A.M."/>
            <person name="Yang P."/>
            <person name="Ball S."/>
            <person name="Bowler C."/>
            <person name="Dieckmann C.L."/>
            <person name="Gladyshev V.N."/>
            <person name="Green P."/>
            <person name="Jorgensen R."/>
            <person name="Mayfield S."/>
            <person name="Mueller-Roeber B."/>
            <person name="Rajamani S."/>
            <person name="Sayre R.T."/>
            <person name="Brokstein P."/>
            <person name="Dubchak I."/>
            <person name="Goodstein D."/>
            <person name="Hornick L."/>
            <person name="Huang Y.W."/>
            <person name="Jhaveri J."/>
            <person name="Luo Y."/>
            <person name="Martinez D."/>
            <person name="Ngau W.C."/>
            <person name="Otillar B."/>
            <person name="Poliakov A."/>
            <person name="Porter A."/>
            <person name="Szajkowski L."/>
            <person name="Werner G."/>
            <person name="Zhou K."/>
            <person name="Grigoriev I.V."/>
            <person name="Rokhsar D.S."/>
            <person name="Grossman A.R."/>
        </authorList>
    </citation>
    <scope>NUCLEOTIDE SEQUENCE [LARGE SCALE GENOMIC DNA]</scope>
    <source>
        <strain evidence="8">CC-503</strain>
    </source>
</reference>
<dbReference type="GO" id="GO:0005524">
    <property type="term" value="F:ATP binding"/>
    <property type="evidence" value="ECO:0007669"/>
    <property type="project" value="UniProtKB-KW"/>
</dbReference>
<dbReference type="InterPro" id="IPR000432">
    <property type="entry name" value="DNA_mismatch_repair_MutS_C"/>
</dbReference>
<keyword evidence="4" id="KW-0238">DNA-binding</keyword>
<feature type="compositionally biased region" description="Low complexity" evidence="5">
    <location>
        <begin position="1139"/>
        <end position="1168"/>
    </location>
</feature>
<dbReference type="GO" id="GO:0003690">
    <property type="term" value="F:double-stranded DNA binding"/>
    <property type="evidence" value="ECO:0000318"/>
    <property type="project" value="GO_Central"/>
</dbReference>
<dbReference type="GeneID" id="5722205"/>
<feature type="domain" description="DNA mismatch repair proteins mutS family" evidence="6">
    <location>
        <begin position="928"/>
        <end position="944"/>
    </location>
</feature>
<dbReference type="Pfam" id="PF01624">
    <property type="entry name" value="MutS_I"/>
    <property type="match status" value="1"/>
</dbReference>
<dbReference type="FunCoup" id="A0A2K3DLY5">
    <property type="interactions" value="225"/>
</dbReference>
<dbReference type="SUPFAM" id="SSF55271">
    <property type="entry name" value="DNA repair protein MutS, domain I"/>
    <property type="match status" value="1"/>
</dbReference>
<feature type="region of interest" description="Disordered" evidence="5">
    <location>
        <begin position="523"/>
        <end position="542"/>
    </location>
</feature>